<dbReference type="Gene3D" id="3.40.50.150">
    <property type="entry name" value="Vaccinia Virus protein VP39"/>
    <property type="match status" value="1"/>
</dbReference>
<reference evidence="8 9" key="1">
    <citation type="submission" date="2021-03" db="EMBL/GenBank/DDBJ databases">
        <title>Sequencing the genomes of 1000 actinobacteria strains.</title>
        <authorList>
            <person name="Klenk H.-P."/>
        </authorList>
    </citation>
    <scope>NUCLEOTIDE SEQUENCE [LARGE SCALE GENOMIC DNA]</scope>
    <source>
        <strain evidence="8 9">DSM 14566</strain>
    </source>
</reference>
<dbReference type="PANTHER" id="PTHR11265:SF0">
    <property type="entry name" value="12S RRNA N4-METHYLCYTIDINE METHYLTRANSFERASE"/>
    <property type="match status" value="1"/>
</dbReference>
<feature type="region of interest" description="Disordered" evidence="7">
    <location>
        <begin position="302"/>
        <end position="331"/>
    </location>
</feature>
<comment type="similarity">
    <text evidence="1 6">Belongs to the methyltransferase superfamily. RsmH family.</text>
</comment>
<keyword evidence="9" id="KW-1185">Reference proteome</keyword>
<dbReference type="PANTHER" id="PTHR11265">
    <property type="entry name" value="S-ADENOSYL-METHYLTRANSFERASE MRAW"/>
    <property type="match status" value="1"/>
</dbReference>
<comment type="caution">
    <text evidence="8">The sequence shown here is derived from an EMBL/GenBank/DDBJ whole genome shotgun (WGS) entry which is preliminary data.</text>
</comment>
<dbReference type="Gene3D" id="1.10.150.170">
    <property type="entry name" value="Putative methyltransferase TM0872, insert domain"/>
    <property type="match status" value="1"/>
</dbReference>
<evidence type="ECO:0000256" key="1">
    <source>
        <dbReference type="ARBA" id="ARBA00010396"/>
    </source>
</evidence>
<evidence type="ECO:0000313" key="8">
    <source>
        <dbReference type="EMBL" id="MBP2382188.1"/>
    </source>
</evidence>
<dbReference type="InterPro" id="IPR002903">
    <property type="entry name" value="RsmH"/>
</dbReference>
<evidence type="ECO:0000256" key="2">
    <source>
        <dbReference type="ARBA" id="ARBA00022552"/>
    </source>
</evidence>
<keyword evidence="5 6" id="KW-0949">S-adenosyl-L-methionine</keyword>
<dbReference type="CDD" id="cd02440">
    <property type="entry name" value="AdoMet_MTases"/>
    <property type="match status" value="1"/>
</dbReference>
<dbReference type="SUPFAM" id="SSF81799">
    <property type="entry name" value="Putative methyltransferase TM0872, insert domain"/>
    <property type="match status" value="1"/>
</dbReference>
<dbReference type="RefSeq" id="WP_209901876.1">
    <property type="nucleotide sequence ID" value="NZ_BAAAJW010000003.1"/>
</dbReference>
<feature type="binding site" evidence="6">
    <location>
        <position position="121"/>
    </location>
    <ligand>
        <name>S-adenosyl-L-methionine</name>
        <dbReference type="ChEBI" id="CHEBI:59789"/>
    </ligand>
</feature>
<feature type="binding site" evidence="6">
    <location>
        <position position="64"/>
    </location>
    <ligand>
        <name>S-adenosyl-L-methionine</name>
        <dbReference type="ChEBI" id="CHEBI:59789"/>
    </ligand>
</feature>
<evidence type="ECO:0000256" key="4">
    <source>
        <dbReference type="ARBA" id="ARBA00022679"/>
    </source>
</evidence>
<evidence type="ECO:0000256" key="7">
    <source>
        <dbReference type="SAM" id="MobiDB-lite"/>
    </source>
</evidence>
<dbReference type="Proteomes" id="UP001519290">
    <property type="component" value="Unassembled WGS sequence"/>
</dbReference>
<keyword evidence="6" id="KW-0963">Cytoplasm</keyword>
<dbReference type="PIRSF" id="PIRSF004486">
    <property type="entry name" value="MraW"/>
    <property type="match status" value="1"/>
</dbReference>
<feature type="binding site" evidence="6">
    <location>
        <position position="93"/>
    </location>
    <ligand>
        <name>S-adenosyl-L-methionine</name>
        <dbReference type="ChEBI" id="CHEBI:59789"/>
    </ligand>
</feature>
<dbReference type="Pfam" id="PF01795">
    <property type="entry name" value="Methyltransf_5"/>
    <property type="match status" value="1"/>
</dbReference>
<protein>
    <recommendedName>
        <fullName evidence="6">Ribosomal RNA small subunit methyltransferase H</fullName>
        <ecNumber evidence="6">2.1.1.199</ecNumber>
    </recommendedName>
    <alternativeName>
        <fullName evidence="6">16S rRNA m(4)C1402 methyltransferase</fullName>
    </alternativeName>
    <alternativeName>
        <fullName evidence="6">rRNA (cytosine-N(4)-)-methyltransferase RsmH</fullName>
    </alternativeName>
</protein>
<dbReference type="GO" id="GO:0008168">
    <property type="term" value="F:methyltransferase activity"/>
    <property type="evidence" value="ECO:0007669"/>
    <property type="project" value="UniProtKB-KW"/>
</dbReference>
<comment type="catalytic activity">
    <reaction evidence="6">
        <text>cytidine(1402) in 16S rRNA + S-adenosyl-L-methionine = N(4)-methylcytidine(1402) in 16S rRNA + S-adenosyl-L-homocysteine + H(+)</text>
        <dbReference type="Rhea" id="RHEA:42928"/>
        <dbReference type="Rhea" id="RHEA-COMP:10286"/>
        <dbReference type="Rhea" id="RHEA-COMP:10287"/>
        <dbReference type="ChEBI" id="CHEBI:15378"/>
        <dbReference type="ChEBI" id="CHEBI:57856"/>
        <dbReference type="ChEBI" id="CHEBI:59789"/>
        <dbReference type="ChEBI" id="CHEBI:74506"/>
        <dbReference type="ChEBI" id="CHEBI:82748"/>
        <dbReference type="EC" id="2.1.1.199"/>
    </reaction>
</comment>
<dbReference type="EMBL" id="JAGIOD010000001">
    <property type="protein sequence ID" value="MBP2382188.1"/>
    <property type="molecule type" value="Genomic_DNA"/>
</dbReference>
<feature type="compositionally biased region" description="Low complexity" evidence="7">
    <location>
        <begin position="310"/>
        <end position="319"/>
    </location>
</feature>
<evidence type="ECO:0000256" key="5">
    <source>
        <dbReference type="ARBA" id="ARBA00022691"/>
    </source>
</evidence>
<comment type="function">
    <text evidence="6">Specifically methylates the N4 position of cytidine in position 1402 (C1402) of 16S rRNA.</text>
</comment>
<dbReference type="InterPro" id="IPR029063">
    <property type="entry name" value="SAM-dependent_MTases_sf"/>
</dbReference>
<keyword evidence="4 6" id="KW-0808">Transferase</keyword>
<feature type="binding site" evidence="6">
    <location>
        <begin position="45"/>
        <end position="47"/>
    </location>
    <ligand>
        <name>S-adenosyl-L-methionine</name>
        <dbReference type="ChEBI" id="CHEBI:59789"/>
    </ligand>
</feature>
<evidence type="ECO:0000313" key="9">
    <source>
        <dbReference type="Proteomes" id="UP001519290"/>
    </source>
</evidence>
<dbReference type="HAMAP" id="MF_01007">
    <property type="entry name" value="16SrRNA_methyltr_H"/>
    <property type="match status" value="1"/>
</dbReference>
<keyword evidence="2 6" id="KW-0698">rRNA processing</keyword>
<feature type="compositionally biased region" description="Basic residues" evidence="7">
    <location>
        <begin position="320"/>
        <end position="331"/>
    </location>
</feature>
<organism evidence="8 9">
    <name type="scientific">Brachybacterium sacelli</name>
    <dbReference type="NCBI Taxonomy" id="173364"/>
    <lineage>
        <taxon>Bacteria</taxon>
        <taxon>Bacillati</taxon>
        <taxon>Actinomycetota</taxon>
        <taxon>Actinomycetes</taxon>
        <taxon>Micrococcales</taxon>
        <taxon>Dermabacteraceae</taxon>
        <taxon>Brachybacterium</taxon>
    </lineage>
</organism>
<evidence type="ECO:0000256" key="3">
    <source>
        <dbReference type="ARBA" id="ARBA00022603"/>
    </source>
</evidence>
<keyword evidence="3 6" id="KW-0489">Methyltransferase</keyword>
<proteinExistence type="inferred from homology"/>
<gene>
    <name evidence="6" type="primary">rsmH</name>
    <name evidence="8" type="ORF">JOF43_002145</name>
</gene>
<dbReference type="EC" id="2.1.1.199" evidence="6"/>
<name>A0ABS4X1B0_9MICO</name>
<accession>A0ABS4X1B0</accession>
<sequence length="331" mass="35834">MDETTDGAPAEARHLPVLLTTSVELLVPALQEPDSIYVDATLGMGGHATAVLRAAPQAHLVGIDRDPQALELARQRLDREGVGDRATLVHATYDEIPEVLEDLDLPGAHAVMMDLGLSSFQIDTSDRGFSYAVDAPLDMRMDSASDGPTAADLLRDLPESEIARILHDLGDERFARRIARRIVEQRATAPLERSGDLVALLDRAIPAASKASGGHPAKRTFQALRIAVNEELEILASAIESALDCLHVGGRIVVESYHSGEDRLVKTAFTRRTRSSAPPGLPVELEEHRPTFTPLVRGALQADEAERGSNSRAASVRLRALTRTRSARRGH</sequence>
<dbReference type="GO" id="GO:0032259">
    <property type="term" value="P:methylation"/>
    <property type="evidence" value="ECO:0007669"/>
    <property type="project" value="UniProtKB-KW"/>
</dbReference>
<evidence type="ECO:0000256" key="6">
    <source>
        <dbReference type="HAMAP-Rule" id="MF_01007"/>
    </source>
</evidence>
<dbReference type="NCBIfam" id="TIGR00006">
    <property type="entry name" value="16S rRNA (cytosine(1402)-N(4))-methyltransferase RsmH"/>
    <property type="match status" value="1"/>
</dbReference>
<feature type="binding site" evidence="6">
    <location>
        <position position="114"/>
    </location>
    <ligand>
        <name>S-adenosyl-L-methionine</name>
        <dbReference type="ChEBI" id="CHEBI:59789"/>
    </ligand>
</feature>
<comment type="subcellular location">
    <subcellularLocation>
        <location evidence="6">Cytoplasm</location>
    </subcellularLocation>
</comment>
<dbReference type="InterPro" id="IPR023397">
    <property type="entry name" value="SAM-dep_MeTrfase_MraW_recog"/>
</dbReference>
<dbReference type="SUPFAM" id="SSF53335">
    <property type="entry name" value="S-adenosyl-L-methionine-dependent methyltransferases"/>
    <property type="match status" value="1"/>
</dbReference>